<protein>
    <recommendedName>
        <fullName evidence="2">peptidylprolyl isomerase</fullName>
        <ecNumber evidence="2">5.2.1.8</ecNumber>
    </recommendedName>
</protein>
<keyword evidence="7" id="KW-0472">Membrane</keyword>
<keyword evidence="10" id="KW-1185">Reference proteome</keyword>
<evidence type="ECO:0000256" key="7">
    <source>
        <dbReference type="SAM" id="Phobius"/>
    </source>
</evidence>
<keyword evidence="5 6" id="KW-0413">Isomerase</keyword>
<dbReference type="Proteomes" id="UP000184184">
    <property type="component" value="Unassembled WGS sequence"/>
</dbReference>
<organism evidence="9 10">
    <name type="scientific">Gracilibacillus kekensis</name>
    <dbReference type="NCBI Taxonomy" id="1027249"/>
    <lineage>
        <taxon>Bacteria</taxon>
        <taxon>Bacillati</taxon>
        <taxon>Bacillota</taxon>
        <taxon>Bacilli</taxon>
        <taxon>Bacillales</taxon>
        <taxon>Bacillaceae</taxon>
        <taxon>Gracilibacillus</taxon>
    </lineage>
</organism>
<gene>
    <name evidence="9" type="ORF">SAMN05216179_3798</name>
</gene>
<dbReference type="AlphaFoldDB" id="A0A1M7QZ15"/>
<dbReference type="EMBL" id="FRCZ01000012">
    <property type="protein sequence ID" value="SHN37387.1"/>
    <property type="molecule type" value="Genomic_DNA"/>
</dbReference>
<dbReference type="EC" id="5.2.1.8" evidence="2"/>
<dbReference type="GO" id="GO:0003755">
    <property type="term" value="F:peptidyl-prolyl cis-trans isomerase activity"/>
    <property type="evidence" value="ECO:0007669"/>
    <property type="project" value="UniProtKB-KW"/>
</dbReference>
<evidence type="ECO:0000256" key="6">
    <source>
        <dbReference type="PROSITE-ProRule" id="PRU00278"/>
    </source>
</evidence>
<comment type="catalytic activity">
    <reaction evidence="1">
        <text>[protein]-peptidylproline (omega=180) = [protein]-peptidylproline (omega=0)</text>
        <dbReference type="Rhea" id="RHEA:16237"/>
        <dbReference type="Rhea" id="RHEA-COMP:10747"/>
        <dbReference type="Rhea" id="RHEA-COMP:10748"/>
        <dbReference type="ChEBI" id="CHEBI:83833"/>
        <dbReference type="ChEBI" id="CHEBI:83834"/>
        <dbReference type="EC" id="5.2.1.8"/>
    </reaction>
</comment>
<keyword evidence="7" id="KW-0812">Transmembrane</keyword>
<dbReference type="PROSITE" id="PS01096">
    <property type="entry name" value="PPIC_PPIASE_1"/>
    <property type="match status" value="1"/>
</dbReference>
<evidence type="ECO:0000313" key="9">
    <source>
        <dbReference type="EMBL" id="SHN37387.1"/>
    </source>
</evidence>
<evidence type="ECO:0000259" key="8">
    <source>
        <dbReference type="PROSITE" id="PS50198"/>
    </source>
</evidence>
<evidence type="ECO:0000256" key="3">
    <source>
        <dbReference type="ARBA" id="ARBA00022729"/>
    </source>
</evidence>
<evidence type="ECO:0000256" key="4">
    <source>
        <dbReference type="ARBA" id="ARBA00023110"/>
    </source>
</evidence>
<dbReference type="OrthoDB" id="2677468at2"/>
<dbReference type="InterPro" id="IPR046357">
    <property type="entry name" value="PPIase_dom_sf"/>
</dbReference>
<proteinExistence type="predicted"/>
<accession>A0A1M7QZ15</accession>
<dbReference type="Pfam" id="PF00639">
    <property type="entry name" value="Rotamase"/>
    <property type="match status" value="1"/>
</dbReference>
<dbReference type="InterPro" id="IPR000297">
    <property type="entry name" value="PPIase_PpiC"/>
</dbReference>
<dbReference type="SUPFAM" id="SSF54534">
    <property type="entry name" value="FKBP-like"/>
    <property type="match status" value="1"/>
</dbReference>
<reference evidence="9 10" key="1">
    <citation type="submission" date="2016-11" db="EMBL/GenBank/DDBJ databases">
        <authorList>
            <person name="Jaros S."/>
            <person name="Januszkiewicz K."/>
            <person name="Wedrychowicz H."/>
        </authorList>
    </citation>
    <scope>NUCLEOTIDE SEQUENCE [LARGE SCALE GENOMIC DNA]</scope>
    <source>
        <strain evidence="9 10">CGMCC 1.10681</strain>
    </source>
</reference>
<evidence type="ECO:0000313" key="10">
    <source>
        <dbReference type="Proteomes" id="UP000184184"/>
    </source>
</evidence>
<sequence>MRISRLVLWSIILLLLITNITTFLIFSGDNSKEEYRLDENTKIDRNKPLAEIENEEILYQDWMDQLVRLYGEKVLTDLIDQEVVFQLAEKEDIDIHPKIIERELSRMMIMQGLQTPEEREQQITKWTEQIKFRYFLQYLLTEDISIPESEIEEYYNTFQNQYQFDDMIQLSHILVSNQQEAELVIAKLEEGMSFAQVANEYSSDTETAGQGGYLGYYSETSSFIPDQYYEEAISIDEGTYSEPLSVGSGYAIIFHHQHLSAIQLSYDEAYQEVRQDIALDRMETDVDPSILREQLEVDLIYKE</sequence>
<evidence type="ECO:0000256" key="5">
    <source>
        <dbReference type="ARBA" id="ARBA00023235"/>
    </source>
</evidence>
<keyword evidence="3" id="KW-0732">Signal</keyword>
<evidence type="ECO:0000256" key="1">
    <source>
        <dbReference type="ARBA" id="ARBA00000971"/>
    </source>
</evidence>
<dbReference type="STRING" id="1027249.SAMN05216179_3798"/>
<dbReference type="Gene3D" id="1.10.4030.10">
    <property type="entry name" value="Porin chaperone SurA, peptide-binding domain"/>
    <property type="match status" value="1"/>
</dbReference>
<dbReference type="PROSITE" id="PS50198">
    <property type="entry name" value="PPIC_PPIASE_2"/>
    <property type="match status" value="1"/>
</dbReference>
<dbReference type="RefSeq" id="WP_084543536.1">
    <property type="nucleotide sequence ID" value="NZ_FRCZ01000012.1"/>
</dbReference>
<dbReference type="Gene3D" id="3.10.50.40">
    <property type="match status" value="1"/>
</dbReference>
<evidence type="ECO:0000256" key="2">
    <source>
        <dbReference type="ARBA" id="ARBA00013194"/>
    </source>
</evidence>
<dbReference type="PANTHER" id="PTHR47245">
    <property type="entry name" value="PEPTIDYLPROLYL ISOMERASE"/>
    <property type="match status" value="1"/>
</dbReference>
<feature type="domain" description="PpiC" evidence="8">
    <location>
        <begin position="165"/>
        <end position="257"/>
    </location>
</feature>
<dbReference type="InterPro" id="IPR050245">
    <property type="entry name" value="PrsA_foldase"/>
</dbReference>
<dbReference type="PANTHER" id="PTHR47245:SF1">
    <property type="entry name" value="FOLDASE PROTEIN PRSA"/>
    <property type="match status" value="1"/>
</dbReference>
<dbReference type="InterPro" id="IPR023058">
    <property type="entry name" value="PPIase_PpiC_CS"/>
</dbReference>
<keyword evidence="7" id="KW-1133">Transmembrane helix</keyword>
<feature type="transmembrane region" description="Helical" evidence="7">
    <location>
        <begin position="6"/>
        <end position="26"/>
    </location>
</feature>
<keyword evidence="4 6" id="KW-0697">Rotamase</keyword>
<name>A0A1M7QZ15_9BACI</name>